<dbReference type="RefSeq" id="WP_145261341.1">
    <property type="nucleotide sequence ID" value="NZ_CP036279.1"/>
</dbReference>
<sequence length="105" mass="10982">MFLARVTGSVVSTHKVESMVGQKLLTVDPLRIDATLQATLKPLGRTFIAVDLVGAGEGQIVMIVQGSSARMTDETAKLPIDAAIIGLVNEVSAHGKEIYSSSTSA</sequence>
<proteinExistence type="predicted"/>
<dbReference type="Gene3D" id="2.40.50.220">
    <property type="entry name" value="EutN/Ccml"/>
    <property type="match status" value="1"/>
</dbReference>
<evidence type="ECO:0000256" key="1">
    <source>
        <dbReference type="ARBA" id="ARBA00024322"/>
    </source>
</evidence>
<reference evidence="3 4" key="1">
    <citation type="submission" date="2019-02" db="EMBL/GenBank/DDBJ databases">
        <title>Deep-cultivation of Planctomycetes and their phenomic and genomic characterization uncovers novel biology.</title>
        <authorList>
            <person name="Wiegand S."/>
            <person name="Jogler M."/>
            <person name="Boedeker C."/>
            <person name="Pinto D."/>
            <person name="Vollmers J."/>
            <person name="Rivas-Marin E."/>
            <person name="Kohn T."/>
            <person name="Peeters S.H."/>
            <person name="Heuer A."/>
            <person name="Rast P."/>
            <person name="Oberbeckmann S."/>
            <person name="Bunk B."/>
            <person name="Jeske O."/>
            <person name="Meyerdierks A."/>
            <person name="Storesund J.E."/>
            <person name="Kallscheuer N."/>
            <person name="Luecker S."/>
            <person name="Lage O.M."/>
            <person name="Pohl T."/>
            <person name="Merkel B.J."/>
            <person name="Hornburger P."/>
            <person name="Mueller R.-W."/>
            <person name="Bruemmer F."/>
            <person name="Labrenz M."/>
            <person name="Spormann A.M."/>
            <person name="Op den Camp H."/>
            <person name="Overmann J."/>
            <person name="Amann R."/>
            <person name="Jetten M.S.M."/>
            <person name="Mascher T."/>
            <person name="Medema M.H."/>
            <person name="Devos D.P."/>
            <person name="Kaster A.-K."/>
            <person name="Ovreas L."/>
            <person name="Rohde M."/>
            <person name="Galperin M.Y."/>
            <person name="Jogler C."/>
        </authorList>
    </citation>
    <scope>NUCLEOTIDE SEQUENCE [LARGE SCALE GENOMIC DNA]</scope>
    <source>
        <strain evidence="3 4">Pan216</strain>
    </source>
</reference>
<dbReference type="KEGG" id="knv:Pan216_45670"/>
<dbReference type="EMBL" id="CP036279">
    <property type="protein sequence ID" value="QDU63686.1"/>
    <property type="molecule type" value="Genomic_DNA"/>
</dbReference>
<keyword evidence="4" id="KW-1185">Reference proteome</keyword>
<protein>
    <submittedName>
        <fullName evidence="3">Ethanolamine utilization protein EutN</fullName>
    </submittedName>
</protein>
<gene>
    <name evidence="3" type="primary">eutN_2</name>
    <name evidence="3" type="ORF">Pan216_45670</name>
</gene>
<dbReference type="GO" id="GO:0031469">
    <property type="term" value="C:bacterial microcompartment"/>
    <property type="evidence" value="ECO:0007669"/>
    <property type="project" value="UniProtKB-SubCell"/>
</dbReference>
<comment type="subcellular location">
    <subcellularLocation>
        <location evidence="1">Bacterial microcompartment</location>
    </subcellularLocation>
</comment>
<dbReference type="PANTHER" id="PTHR36539">
    <property type="entry name" value="ETHANOLAMINE UTILIZATION PROTEIN EUTN"/>
    <property type="match status" value="1"/>
</dbReference>
<accession>A0A518B9M0</accession>
<dbReference type="CDD" id="cd01614">
    <property type="entry name" value="EutN_CcmL"/>
    <property type="match status" value="1"/>
</dbReference>
<dbReference type="Proteomes" id="UP000317093">
    <property type="component" value="Chromosome"/>
</dbReference>
<keyword evidence="2" id="KW-1283">Bacterial microcompartment</keyword>
<dbReference type="Pfam" id="PF03319">
    <property type="entry name" value="EutN_CcmL"/>
    <property type="match status" value="1"/>
</dbReference>
<organism evidence="3 4">
    <name type="scientific">Kolteria novifilia</name>
    <dbReference type="NCBI Taxonomy" id="2527975"/>
    <lineage>
        <taxon>Bacteria</taxon>
        <taxon>Pseudomonadati</taxon>
        <taxon>Planctomycetota</taxon>
        <taxon>Planctomycetia</taxon>
        <taxon>Kolteriales</taxon>
        <taxon>Kolteriaceae</taxon>
        <taxon>Kolteria</taxon>
    </lineage>
</organism>
<dbReference type="PROSITE" id="PS51932">
    <property type="entry name" value="BMV"/>
    <property type="match status" value="1"/>
</dbReference>
<dbReference type="InterPro" id="IPR004992">
    <property type="entry name" value="EutN_CcmL"/>
</dbReference>
<evidence type="ECO:0000313" key="4">
    <source>
        <dbReference type="Proteomes" id="UP000317093"/>
    </source>
</evidence>
<name>A0A518B9M0_9BACT</name>
<dbReference type="InterPro" id="IPR036677">
    <property type="entry name" value="EutN_CcmL_sf"/>
</dbReference>
<evidence type="ECO:0000256" key="2">
    <source>
        <dbReference type="ARBA" id="ARBA00024446"/>
    </source>
</evidence>
<dbReference type="SUPFAM" id="SSF159133">
    <property type="entry name" value="EutN/CcmL-like"/>
    <property type="match status" value="1"/>
</dbReference>
<evidence type="ECO:0000313" key="3">
    <source>
        <dbReference type="EMBL" id="QDU63686.1"/>
    </source>
</evidence>
<dbReference type="AlphaFoldDB" id="A0A518B9M0"/>
<dbReference type="PANTHER" id="PTHR36539:SF1">
    <property type="entry name" value="BACTERIAL MICROCOMPARTMENT SHELL VERTEX PROTEIN EUTN"/>
    <property type="match status" value="1"/>
</dbReference>
<dbReference type="OrthoDB" id="196195at2"/>